<evidence type="ECO:0000313" key="1">
    <source>
        <dbReference type="EMBL" id="KAF0030751.1"/>
    </source>
</evidence>
<evidence type="ECO:0000313" key="2">
    <source>
        <dbReference type="Proteomes" id="UP000438429"/>
    </source>
</evidence>
<accession>A0A6A4SHX5</accession>
<comment type="caution">
    <text evidence="1">The sequence shown here is derived from an EMBL/GenBank/DDBJ whole genome shotgun (WGS) entry which is preliminary data.</text>
</comment>
<dbReference type="EMBL" id="VEVO01000015">
    <property type="protein sequence ID" value="KAF0030751.1"/>
    <property type="molecule type" value="Genomic_DNA"/>
</dbReference>
<sequence length="290" mass="32260">MQPRCFAAGVFVSAAVKQTAQPKREKPKPAPRLKWHRFQPYSHSVSSLTQIPETAVRCACKLQHDKERSDQLKPVFEDPGTGHYTRVTVHDDVHCSMSRTGGRGNRVFPLNNLRYGCGFEESGVHGNKSLCSLNVGPNSALPFGTFVALRPVEVDFISIRESSTERKESLRNGGDRGARNTRHLLWIGFKVLSDIIHLHQHPLKEKKRKNEESPILNFGANTDLRIMSAKKPNKAVKTSGEKKRIRARFCVSYKTPAAVLVVVPRVRREAGSAVTGNSVDCDSVISARGR</sequence>
<name>A0A6A4SHX5_SCOMX</name>
<proteinExistence type="predicted"/>
<protein>
    <submittedName>
        <fullName evidence="1">Uncharacterized protein</fullName>
    </submittedName>
</protein>
<gene>
    <name evidence="1" type="ORF">F2P81_017482</name>
</gene>
<reference evidence="1 2" key="1">
    <citation type="submission" date="2019-06" db="EMBL/GenBank/DDBJ databases">
        <title>Draft genomes of female and male turbot (Scophthalmus maximus).</title>
        <authorList>
            <person name="Xu H."/>
            <person name="Xu X.-W."/>
            <person name="Shao C."/>
            <person name="Chen S."/>
        </authorList>
    </citation>
    <scope>NUCLEOTIDE SEQUENCE [LARGE SCALE GENOMIC DNA]</scope>
    <source>
        <strain evidence="1">Ysfricsl-2016a</strain>
        <tissue evidence="1">Blood</tissue>
    </source>
</reference>
<dbReference type="AlphaFoldDB" id="A0A6A4SHX5"/>
<dbReference type="Proteomes" id="UP000438429">
    <property type="component" value="Unassembled WGS sequence"/>
</dbReference>
<organism evidence="1 2">
    <name type="scientific">Scophthalmus maximus</name>
    <name type="common">Turbot</name>
    <name type="synonym">Psetta maxima</name>
    <dbReference type="NCBI Taxonomy" id="52904"/>
    <lineage>
        <taxon>Eukaryota</taxon>
        <taxon>Metazoa</taxon>
        <taxon>Chordata</taxon>
        <taxon>Craniata</taxon>
        <taxon>Vertebrata</taxon>
        <taxon>Euteleostomi</taxon>
        <taxon>Actinopterygii</taxon>
        <taxon>Neopterygii</taxon>
        <taxon>Teleostei</taxon>
        <taxon>Neoteleostei</taxon>
        <taxon>Acanthomorphata</taxon>
        <taxon>Carangaria</taxon>
        <taxon>Pleuronectiformes</taxon>
        <taxon>Pleuronectoidei</taxon>
        <taxon>Scophthalmidae</taxon>
        <taxon>Scophthalmus</taxon>
    </lineage>
</organism>